<feature type="transmembrane region" description="Helical" evidence="1">
    <location>
        <begin position="35"/>
        <end position="54"/>
    </location>
</feature>
<keyword evidence="1" id="KW-0812">Transmembrane</keyword>
<keyword evidence="1" id="KW-1133">Transmembrane helix</keyword>
<name>A0A169FFD1_9BACI</name>
<protein>
    <submittedName>
        <fullName evidence="2">Uncharacterized protein</fullName>
    </submittedName>
</protein>
<gene>
    <name evidence="2" type="ORF">A361_04265</name>
</gene>
<sequence>MKENSGRFDFYSAIIISVIAILLMIRNMITGIEFFSVTNALAVFALVVSLRHLYNLTMASQKGESS</sequence>
<dbReference type="RefSeq" id="WP_019379431.1">
    <property type="nucleotide sequence ID" value="NZ_CP015506.1"/>
</dbReference>
<reference evidence="2 3" key="1">
    <citation type="submission" date="2016-04" db="EMBL/GenBank/DDBJ databases">
        <title>Complete genome sequence of Bacillus oceanisediminis strain 2691.</title>
        <authorList>
            <person name="Jeong H."/>
            <person name="Kim H.J."/>
            <person name="Lee D.-W."/>
        </authorList>
    </citation>
    <scope>NUCLEOTIDE SEQUENCE [LARGE SCALE GENOMIC DNA]</scope>
    <source>
        <strain evidence="2 3">2691</strain>
    </source>
</reference>
<dbReference type="Proteomes" id="UP000077856">
    <property type="component" value="Chromosome"/>
</dbReference>
<dbReference type="EMBL" id="CP015506">
    <property type="protein sequence ID" value="AND38361.1"/>
    <property type="molecule type" value="Genomic_DNA"/>
</dbReference>
<evidence type="ECO:0000256" key="1">
    <source>
        <dbReference type="SAM" id="Phobius"/>
    </source>
</evidence>
<proteinExistence type="predicted"/>
<dbReference type="AlphaFoldDB" id="A0A169FFD1"/>
<keyword evidence="1" id="KW-0472">Membrane</keyword>
<evidence type="ECO:0000313" key="2">
    <source>
        <dbReference type="EMBL" id="AND38361.1"/>
    </source>
</evidence>
<organism evidence="2 3">
    <name type="scientific">Cytobacillus oceanisediminis 2691</name>
    <dbReference type="NCBI Taxonomy" id="1196031"/>
    <lineage>
        <taxon>Bacteria</taxon>
        <taxon>Bacillati</taxon>
        <taxon>Bacillota</taxon>
        <taxon>Bacilli</taxon>
        <taxon>Bacillales</taxon>
        <taxon>Bacillaceae</taxon>
        <taxon>Cytobacillus</taxon>
    </lineage>
</organism>
<feature type="transmembrane region" description="Helical" evidence="1">
    <location>
        <begin position="12"/>
        <end position="29"/>
    </location>
</feature>
<evidence type="ECO:0000313" key="3">
    <source>
        <dbReference type="Proteomes" id="UP000077856"/>
    </source>
</evidence>
<dbReference type="STRING" id="1196031.A361_04265"/>
<dbReference type="KEGG" id="bon:A361_04265"/>
<accession>A0A169FFD1</accession>